<protein>
    <submittedName>
        <fullName evidence="2">Uncharacterized protein</fullName>
    </submittedName>
</protein>
<dbReference type="Proteomes" id="UP000532936">
    <property type="component" value="Unassembled WGS sequence"/>
</dbReference>
<evidence type="ECO:0000256" key="1">
    <source>
        <dbReference type="SAM" id="MobiDB-lite"/>
    </source>
</evidence>
<accession>A0A7W6F0V1</accession>
<comment type="caution">
    <text evidence="2">The sequence shown here is derived from an EMBL/GenBank/DDBJ whole genome shotgun (WGS) entry which is preliminary data.</text>
</comment>
<dbReference type="AlphaFoldDB" id="A0A7W6F0V1"/>
<feature type="compositionally biased region" description="Polar residues" evidence="1">
    <location>
        <begin position="115"/>
        <end position="128"/>
    </location>
</feature>
<evidence type="ECO:0000313" key="2">
    <source>
        <dbReference type="EMBL" id="MBB3873355.1"/>
    </source>
</evidence>
<sequence>MIAAAFALLLLQQTAPSVVWEAPAAEPGTETPIAAPSHTVPEWGLADPFGYERARCSPQLRGARTLEDCQAEVRGQLALALDEDLPDALRPVGMAGDCQMTQATERGSPYGLQCGPQSRTPAASSTPQELDCRPRPVEGGFSSECRPVDEAESKGLSLRLWGGKDD</sequence>
<reference evidence="2 3" key="1">
    <citation type="submission" date="2020-08" db="EMBL/GenBank/DDBJ databases">
        <title>Genomic Encyclopedia of Type Strains, Phase IV (KMG-IV): sequencing the most valuable type-strain genomes for metagenomic binning, comparative biology and taxonomic classification.</title>
        <authorList>
            <person name="Goeker M."/>
        </authorList>
    </citation>
    <scope>NUCLEOTIDE SEQUENCE [LARGE SCALE GENOMIC DNA]</scope>
    <source>
        <strain evidence="2 3">DSM 14878</strain>
    </source>
</reference>
<proteinExistence type="predicted"/>
<dbReference type="EMBL" id="JACIDA010000003">
    <property type="protein sequence ID" value="MBB3873355.1"/>
    <property type="molecule type" value="Genomic_DNA"/>
</dbReference>
<organism evidence="2 3">
    <name type="scientific">Brevundimonas mediterranea</name>
    <dbReference type="NCBI Taxonomy" id="74329"/>
    <lineage>
        <taxon>Bacteria</taxon>
        <taxon>Pseudomonadati</taxon>
        <taxon>Pseudomonadota</taxon>
        <taxon>Alphaproteobacteria</taxon>
        <taxon>Caulobacterales</taxon>
        <taxon>Caulobacteraceae</taxon>
        <taxon>Brevundimonas</taxon>
    </lineage>
</organism>
<dbReference type="RefSeq" id="WP_183198102.1">
    <property type="nucleotide sequence ID" value="NZ_JACIDA010000003.1"/>
</dbReference>
<evidence type="ECO:0000313" key="3">
    <source>
        <dbReference type="Proteomes" id="UP000532936"/>
    </source>
</evidence>
<name>A0A7W6F0V1_9CAUL</name>
<gene>
    <name evidence="2" type="ORF">GGR11_002917</name>
</gene>
<feature type="region of interest" description="Disordered" evidence="1">
    <location>
        <begin position="101"/>
        <end position="166"/>
    </location>
</feature>